<dbReference type="AlphaFoldDB" id="A0A1H8ZAU9"/>
<dbReference type="InParanoid" id="A0A1H8ZAU9"/>
<reference evidence="2" key="1">
    <citation type="submission" date="2016-10" db="EMBL/GenBank/DDBJ databases">
        <authorList>
            <person name="Varghese N."/>
            <person name="Submissions S."/>
        </authorList>
    </citation>
    <scope>NUCLEOTIDE SEQUENCE [LARGE SCALE GENOMIC DNA]</scope>
    <source>
        <strain evidence="2">DSM 24740</strain>
    </source>
</reference>
<dbReference type="EMBL" id="FOFB01000001">
    <property type="protein sequence ID" value="SEP61560.1"/>
    <property type="molecule type" value="Genomic_DNA"/>
</dbReference>
<protein>
    <submittedName>
        <fullName evidence="1">Uncharacterized protein</fullName>
    </submittedName>
</protein>
<proteinExistence type="predicted"/>
<keyword evidence="2" id="KW-1185">Reference proteome</keyword>
<dbReference type="RefSeq" id="WP_090165189.1">
    <property type="nucleotide sequence ID" value="NZ_FOFB01000001.1"/>
</dbReference>
<evidence type="ECO:0000313" key="1">
    <source>
        <dbReference type="EMBL" id="SEP61560.1"/>
    </source>
</evidence>
<evidence type="ECO:0000313" key="2">
    <source>
        <dbReference type="Proteomes" id="UP000199021"/>
    </source>
</evidence>
<dbReference type="Proteomes" id="UP000199021">
    <property type="component" value="Unassembled WGS sequence"/>
</dbReference>
<name>A0A1H8ZAU9_9BACT</name>
<accession>A0A1H8ZAU9</accession>
<sequence>MKQKNSFHLNTGGLISDLFSGIDPSVVDDNEYLQRIQENCQRQQNPFSCYLTLLLGEKPKVVWRHNTAAHFGLMNMQFEDIFTLVHPAWLFSYISYARAMYKLAAVYPELVNTEGASAASLIPMRHRSGKYYWYHQVSIRAAHDRGRLAAHLNYYHQSVEYGNQLPSMPKLTTKGMINPTMMAALKKEAENLAGPFMAEFLSDCQVKFMLEYRKLIHRNGGRKVSQGAILEQIPQLVNIENLNKYKQRVRLSARDYFKHPLIDSAYSLAKLLNQYYPLADEEIR</sequence>
<gene>
    <name evidence="1" type="ORF">SAMN05444359_101249</name>
</gene>
<organism evidence="1 2">
    <name type="scientific">Neolewinella agarilytica</name>
    <dbReference type="NCBI Taxonomy" id="478744"/>
    <lineage>
        <taxon>Bacteria</taxon>
        <taxon>Pseudomonadati</taxon>
        <taxon>Bacteroidota</taxon>
        <taxon>Saprospiria</taxon>
        <taxon>Saprospirales</taxon>
        <taxon>Lewinellaceae</taxon>
        <taxon>Neolewinella</taxon>
    </lineage>
</organism>
<dbReference type="OrthoDB" id="1491609at2"/>